<dbReference type="PANTHER" id="PTHR33345">
    <property type="entry name" value="ADAPTER PROTEIN, PUTATIVE-RELATED"/>
    <property type="match status" value="1"/>
</dbReference>
<protein>
    <recommendedName>
        <fullName evidence="1">DUF7081 domain-containing protein</fullName>
    </recommendedName>
</protein>
<evidence type="ECO:0000259" key="1">
    <source>
        <dbReference type="Pfam" id="PF23299"/>
    </source>
</evidence>
<dbReference type="AlphaFoldDB" id="A0A9J5YLD2"/>
<comment type="caution">
    <text evidence="2">The sequence shown here is derived from an EMBL/GenBank/DDBJ whole genome shotgun (WGS) entry which is preliminary data.</text>
</comment>
<name>A0A9J5YLD2_SOLCO</name>
<dbReference type="EMBL" id="JACXVP010000006">
    <property type="protein sequence ID" value="KAG5599750.1"/>
    <property type="molecule type" value="Genomic_DNA"/>
</dbReference>
<evidence type="ECO:0000313" key="2">
    <source>
        <dbReference type="EMBL" id="KAG5599750.1"/>
    </source>
</evidence>
<dbReference type="PANTHER" id="PTHR33345:SF2">
    <property type="entry name" value="OBERON-LIKE PHD FINGER DOMAIN-CONTAINING PROTEIN"/>
    <property type="match status" value="1"/>
</dbReference>
<evidence type="ECO:0000313" key="3">
    <source>
        <dbReference type="Proteomes" id="UP000824120"/>
    </source>
</evidence>
<reference evidence="2 3" key="1">
    <citation type="submission" date="2020-09" db="EMBL/GenBank/DDBJ databases">
        <title>De no assembly of potato wild relative species, Solanum commersonii.</title>
        <authorList>
            <person name="Cho K."/>
        </authorList>
    </citation>
    <scope>NUCLEOTIDE SEQUENCE [LARGE SCALE GENOMIC DNA]</scope>
    <source>
        <strain evidence="2">LZ3.2</strain>
        <tissue evidence="2">Leaf</tissue>
    </source>
</reference>
<dbReference type="Proteomes" id="UP000824120">
    <property type="component" value="Chromosome 6"/>
</dbReference>
<feature type="domain" description="DUF7081" evidence="1">
    <location>
        <begin position="26"/>
        <end position="99"/>
    </location>
</feature>
<dbReference type="Pfam" id="PF23299">
    <property type="entry name" value="DUF7081"/>
    <property type="match status" value="1"/>
</dbReference>
<keyword evidence="3" id="KW-1185">Reference proteome</keyword>
<accession>A0A9J5YLD2</accession>
<organism evidence="2 3">
    <name type="scientific">Solanum commersonii</name>
    <name type="common">Commerson's wild potato</name>
    <name type="synonym">Commerson's nightshade</name>
    <dbReference type="NCBI Taxonomy" id="4109"/>
    <lineage>
        <taxon>Eukaryota</taxon>
        <taxon>Viridiplantae</taxon>
        <taxon>Streptophyta</taxon>
        <taxon>Embryophyta</taxon>
        <taxon>Tracheophyta</taxon>
        <taxon>Spermatophyta</taxon>
        <taxon>Magnoliopsida</taxon>
        <taxon>eudicotyledons</taxon>
        <taxon>Gunneridae</taxon>
        <taxon>Pentapetalae</taxon>
        <taxon>asterids</taxon>
        <taxon>lamiids</taxon>
        <taxon>Solanales</taxon>
        <taxon>Solanaceae</taxon>
        <taxon>Solanoideae</taxon>
        <taxon>Solaneae</taxon>
        <taxon>Solanum</taxon>
    </lineage>
</organism>
<dbReference type="InterPro" id="IPR055508">
    <property type="entry name" value="DUF7081"/>
</dbReference>
<sequence>MSAKKEVGESRPLAVSNRNASRINETGLPYAHVDCTNVGYKWGWWVGKRVTGLGTFKDRYLYLPKYFEALKDGMKNAFELGDSFESVTKLKRLASTRIFDMKERTTSSRTEMQPLLSNYPIKVITCKAGNKICRSVQLSSLPDGEDNNYKGVGFSRKGGGGIPSLPVRDTFPSTSWAKISTKWKSYDIYVEAFWVIPSKQSPNSRDMKERTTSSRTEMQHLLSDSLIKVITYKATNNYKGVGFDREGGGGIQALPVRDSLLLACGPELAPNGRTMIYMLRPCETLH</sequence>
<gene>
    <name evidence="2" type="ORF">H5410_031120</name>
</gene>
<proteinExistence type="predicted"/>